<dbReference type="PANTHER" id="PTHR11472:SF34">
    <property type="entry name" value="REGULATOR OF TELOMERE ELONGATION HELICASE 1"/>
    <property type="match status" value="1"/>
</dbReference>
<feature type="region of interest" description="Disordered" evidence="8">
    <location>
        <begin position="22"/>
        <end position="47"/>
    </location>
</feature>
<evidence type="ECO:0000259" key="9">
    <source>
        <dbReference type="PROSITE" id="PS51193"/>
    </source>
</evidence>
<dbReference type="Pfam" id="PF00270">
    <property type="entry name" value="DEAD"/>
    <property type="match status" value="1"/>
</dbReference>
<dbReference type="PROSITE" id="PS51193">
    <property type="entry name" value="HELICASE_ATP_BIND_2"/>
    <property type="match status" value="1"/>
</dbReference>
<dbReference type="GO" id="GO:0003676">
    <property type="term" value="F:nucleic acid binding"/>
    <property type="evidence" value="ECO:0007669"/>
    <property type="project" value="InterPro"/>
</dbReference>
<dbReference type="InterPro" id="IPR014013">
    <property type="entry name" value="Helic_SF1/SF2_ATP-bd_DinG/Rad3"/>
</dbReference>
<evidence type="ECO:0000256" key="3">
    <source>
        <dbReference type="ARBA" id="ARBA00022801"/>
    </source>
</evidence>
<comment type="cofactor">
    <cofactor evidence="1">
        <name>[4Fe-4S] cluster</name>
        <dbReference type="ChEBI" id="CHEBI:49883"/>
    </cofactor>
</comment>
<dbReference type="SUPFAM" id="SSF52540">
    <property type="entry name" value="P-loop containing nucleoside triphosphate hydrolases"/>
    <property type="match status" value="1"/>
</dbReference>
<dbReference type="SMART" id="SM00487">
    <property type="entry name" value="DEXDc"/>
    <property type="match status" value="1"/>
</dbReference>
<evidence type="ECO:0000313" key="10">
    <source>
        <dbReference type="EMBL" id="ATB29006.1"/>
    </source>
</evidence>
<dbReference type="InterPro" id="IPR045028">
    <property type="entry name" value="DinG/Rad3-like"/>
</dbReference>
<dbReference type="InterPro" id="IPR027417">
    <property type="entry name" value="P-loop_NTPase"/>
</dbReference>
<comment type="similarity">
    <text evidence="5">Belongs to the helicase family. DinG subfamily.</text>
</comment>
<protein>
    <recommendedName>
        <fullName evidence="6">DNA 5'-3' helicase</fullName>
        <ecNumber evidence="6">5.6.2.3</ecNumber>
    </recommendedName>
</protein>
<dbReference type="KEGG" id="mbd:MEBOL_002455"/>
<dbReference type="GO" id="GO:0006139">
    <property type="term" value="P:nucleobase-containing compound metabolic process"/>
    <property type="evidence" value="ECO:0007669"/>
    <property type="project" value="InterPro"/>
</dbReference>
<dbReference type="Proteomes" id="UP000217289">
    <property type="component" value="Chromosome"/>
</dbReference>
<proteinExistence type="inferred from homology"/>
<gene>
    <name evidence="10" type="ORF">MEBOL_002455</name>
</gene>
<feature type="domain" description="Helicase ATP-binding" evidence="9">
    <location>
        <begin position="92"/>
        <end position="358"/>
    </location>
</feature>
<organism evidence="10 11">
    <name type="scientific">Melittangium boletus DSM 14713</name>
    <dbReference type="NCBI Taxonomy" id="1294270"/>
    <lineage>
        <taxon>Bacteria</taxon>
        <taxon>Pseudomonadati</taxon>
        <taxon>Myxococcota</taxon>
        <taxon>Myxococcia</taxon>
        <taxon>Myxococcales</taxon>
        <taxon>Cystobacterineae</taxon>
        <taxon>Archangiaceae</taxon>
        <taxon>Melittangium</taxon>
    </lineage>
</organism>
<dbReference type="AlphaFoldDB" id="A0A250IDG8"/>
<evidence type="ECO:0000256" key="2">
    <source>
        <dbReference type="ARBA" id="ARBA00022741"/>
    </source>
</evidence>
<keyword evidence="11" id="KW-1185">Reference proteome</keyword>
<dbReference type="PANTHER" id="PTHR11472">
    <property type="entry name" value="DNA REPAIR DEAD HELICASE RAD3/XP-D SUBFAMILY MEMBER"/>
    <property type="match status" value="1"/>
</dbReference>
<sequence>MEAKALYRSVWLESLGPRKDVSVREERGRRGFEQARPPGERAAARGSKADGGVAHCYLPVSVFPRSVPLSPMALPASPLRPSVDSLLGPGGALEAALDAYEYRPEQLQMARSVERAFDERGYLLAEAGTGTGKTLAYLVPALLSGRRVVVSTATKTLQEQIFFKDLPLLRERMGLSFEAAYLKGRNNYLCLHRYEAFQKDPQFATREEGHAWPHLRAWAGSTETGDRSELALPESFSAWGRLSTTSDTCLGSKCPVYENCFVTRTRRAAEQADLLVVNHHLFFADLALRGRGKGSEGVLPPYDAVIFDEAHSLEDAAGSYFGHSVSSFRLEELVRDALGAMAPTDTRFGMLSSLVVRLRTYSEALFSQAPRVLGLTEQEGAVALKPERLERLSGSIEQVKVALSALSAFTTSEREPELTLLTRRCAELVADLSFLEKVESNDHVYWAEMRGRGVFLRASPIEVSRELQERLYGSVDTVVFTSATLAAEGRFDFYARRMGLFDADGVPVTSVRTVAVPSPFDFERQSALYLPTHLPDPAAPGFIEAAAEEIVRLCDVTGGRAFVLFTSLRNMERAHALARHRLPYQVLLQGERPKQQLLEAFREQPSVLFAAHSFWEGVDVPGDALSLVIIDRLPFASPGDPLVAARIRQLEARGEEPFGGYQLPQAALALRQGFGRLIRTRADRGIVAMLDRRIVTKSYGRAFLASLPPAWRTHQPEALEAWFLGEPVYDMEP</sequence>
<keyword evidence="3" id="KW-0378">Hydrolase</keyword>
<dbReference type="InterPro" id="IPR014001">
    <property type="entry name" value="Helicase_ATP-bd"/>
</dbReference>
<keyword evidence="4" id="KW-0067">ATP-binding</keyword>
<dbReference type="EC" id="5.6.2.3" evidence="6"/>
<evidence type="ECO:0000256" key="5">
    <source>
        <dbReference type="ARBA" id="ARBA00038058"/>
    </source>
</evidence>
<evidence type="ECO:0000256" key="7">
    <source>
        <dbReference type="ARBA" id="ARBA00048954"/>
    </source>
</evidence>
<feature type="compositionally biased region" description="Basic and acidic residues" evidence="8">
    <location>
        <begin position="22"/>
        <end position="43"/>
    </location>
</feature>
<dbReference type="GO" id="GO:0005524">
    <property type="term" value="F:ATP binding"/>
    <property type="evidence" value="ECO:0007669"/>
    <property type="project" value="UniProtKB-KW"/>
</dbReference>
<evidence type="ECO:0000256" key="1">
    <source>
        <dbReference type="ARBA" id="ARBA00001966"/>
    </source>
</evidence>
<dbReference type="EMBL" id="CP022163">
    <property type="protein sequence ID" value="ATB29006.1"/>
    <property type="molecule type" value="Genomic_DNA"/>
</dbReference>
<dbReference type="Gene3D" id="3.40.50.300">
    <property type="entry name" value="P-loop containing nucleotide triphosphate hydrolases"/>
    <property type="match status" value="2"/>
</dbReference>
<dbReference type="InterPro" id="IPR006555">
    <property type="entry name" value="ATP-dep_Helicase_C"/>
</dbReference>
<dbReference type="InterPro" id="IPR011545">
    <property type="entry name" value="DEAD/DEAH_box_helicase_dom"/>
</dbReference>
<reference evidence="10 11" key="1">
    <citation type="submission" date="2017-06" db="EMBL/GenBank/DDBJ databases">
        <authorList>
            <person name="Kim H.J."/>
            <person name="Triplett B.A."/>
        </authorList>
    </citation>
    <scope>NUCLEOTIDE SEQUENCE [LARGE SCALE GENOMIC DNA]</scope>
    <source>
        <strain evidence="10 11">DSM 14713</strain>
    </source>
</reference>
<name>A0A250IDG8_9BACT</name>
<evidence type="ECO:0000256" key="8">
    <source>
        <dbReference type="SAM" id="MobiDB-lite"/>
    </source>
</evidence>
<comment type="catalytic activity">
    <reaction evidence="7">
        <text>ATP + H2O = ADP + phosphate + H(+)</text>
        <dbReference type="Rhea" id="RHEA:13065"/>
        <dbReference type="ChEBI" id="CHEBI:15377"/>
        <dbReference type="ChEBI" id="CHEBI:15378"/>
        <dbReference type="ChEBI" id="CHEBI:30616"/>
        <dbReference type="ChEBI" id="CHEBI:43474"/>
        <dbReference type="ChEBI" id="CHEBI:456216"/>
        <dbReference type="EC" id="5.6.2.3"/>
    </reaction>
</comment>
<dbReference type="Pfam" id="PF13307">
    <property type="entry name" value="Helicase_C_2"/>
    <property type="match status" value="1"/>
</dbReference>
<accession>A0A250IDG8</accession>
<evidence type="ECO:0000313" key="11">
    <source>
        <dbReference type="Proteomes" id="UP000217289"/>
    </source>
</evidence>
<evidence type="ECO:0000256" key="6">
    <source>
        <dbReference type="ARBA" id="ARBA00044969"/>
    </source>
</evidence>
<keyword evidence="2" id="KW-0547">Nucleotide-binding</keyword>
<dbReference type="SMART" id="SM00491">
    <property type="entry name" value="HELICc2"/>
    <property type="match status" value="1"/>
</dbReference>
<dbReference type="GO" id="GO:0043139">
    <property type="term" value="F:5'-3' DNA helicase activity"/>
    <property type="evidence" value="ECO:0007669"/>
    <property type="project" value="UniProtKB-EC"/>
</dbReference>
<evidence type="ECO:0000256" key="4">
    <source>
        <dbReference type="ARBA" id="ARBA00022840"/>
    </source>
</evidence>
<dbReference type="GO" id="GO:0016818">
    <property type="term" value="F:hydrolase activity, acting on acid anhydrides, in phosphorus-containing anhydrides"/>
    <property type="evidence" value="ECO:0007669"/>
    <property type="project" value="InterPro"/>
</dbReference>